<sequence>MELFEVFSRRNKLVEIKDVYQYDNISIEFRNQFVNLINRLLPRGTYKEGQFWDLVAEEVKLELGILDFATSSSPTNIFNYLLKCNTIQALDIIDILVNLLRRLSNNISFHDSGEFHFMNDKIDHTFDRINQKFRQNALGYEIVGNQLIRIDNQHIHSEVVKHAIKLLHQNDFTSASSDFMDAHKLYKDGEWESAIVKACVAFESAMKIICDKMGYSHSVRATASPLINTLATNGFFNVSSETHLNALKSSLSSGLPTIRNQTGHGQKEETEVALSTVKYALDLCATNIVYLVNLYEEKKVR</sequence>
<evidence type="ECO:0000259" key="2">
    <source>
        <dbReference type="Pfam" id="PF22809"/>
    </source>
</evidence>
<reference evidence="3" key="1">
    <citation type="submission" date="2023-07" db="EMBL/GenBank/DDBJ databases">
        <title>Ureibacillus sp. isolated from freshwater well.</title>
        <authorList>
            <person name="Kirdat K."/>
            <person name="Bhatt A."/>
            <person name="Teware R."/>
            <person name="Bhavsar Y."/>
            <person name="Yadav A."/>
        </authorList>
    </citation>
    <scope>NUCLEOTIDE SEQUENCE</scope>
    <source>
        <strain evidence="3">BA0131</strain>
    </source>
</reference>
<dbReference type="EMBL" id="JAUHTQ010000014">
    <property type="protein sequence ID" value="MDN4494925.1"/>
    <property type="molecule type" value="Genomic_DNA"/>
</dbReference>
<dbReference type="NCBIfam" id="NF046078">
    <property type="entry name" value="STM4504_CBY0614"/>
    <property type="match status" value="1"/>
</dbReference>
<dbReference type="Pfam" id="PF22809">
    <property type="entry name" value="DUF7014"/>
    <property type="match status" value="1"/>
</dbReference>
<evidence type="ECO:0008006" key="5">
    <source>
        <dbReference type="Google" id="ProtNLM"/>
    </source>
</evidence>
<feature type="domain" description="DUF7014" evidence="2">
    <location>
        <begin position="169"/>
        <end position="294"/>
    </location>
</feature>
<evidence type="ECO:0000313" key="4">
    <source>
        <dbReference type="Proteomes" id="UP001172743"/>
    </source>
</evidence>
<keyword evidence="4" id="KW-1185">Reference proteome</keyword>
<dbReference type="Proteomes" id="UP001172743">
    <property type="component" value="Unassembled WGS sequence"/>
</dbReference>
<organism evidence="3 4">
    <name type="scientific">Ureibacillus aquaedulcis</name>
    <dbReference type="NCBI Taxonomy" id="3058421"/>
    <lineage>
        <taxon>Bacteria</taxon>
        <taxon>Bacillati</taxon>
        <taxon>Bacillota</taxon>
        <taxon>Bacilli</taxon>
        <taxon>Bacillales</taxon>
        <taxon>Caryophanaceae</taxon>
        <taxon>Ureibacillus</taxon>
    </lineage>
</organism>
<accession>A0ABT8GU28</accession>
<gene>
    <name evidence="3" type="ORF">QYB95_15330</name>
</gene>
<dbReference type="InterPro" id="IPR049503">
    <property type="entry name" value="AbiJ_NTD4"/>
</dbReference>
<comment type="caution">
    <text evidence="3">The sequence shown here is derived from an EMBL/GenBank/DDBJ whole genome shotgun (WGS) entry which is preliminary data.</text>
</comment>
<evidence type="ECO:0000313" key="3">
    <source>
        <dbReference type="EMBL" id="MDN4494925.1"/>
    </source>
</evidence>
<proteinExistence type="predicted"/>
<evidence type="ECO:0000259" key="1">
    <source>
        <dbReference type="Pfam" id="PF18863"/>
    </source>
</evidence>
<dbReference type="RefSeq" id="WP_301139247.1">
    <property type="nucleotide sequence ID" value="NZ_JAUHTQ010000014.1"/>
</dbReference>
<name>A0ABT8GU28_9BACL</name>
<dbReference type="Pfam" id="PF18863">
    <property type="entry name" value="AbiJ_NTD4"/>
    <property type="match status" value="1"/>
</dbReference>
<feature type="domain" description="HEPN AbiJ-N-terminal" evidence="1">
    <location>
        <begin position="6"/>
        <end position="161"/>
    </location>
</feature>
<protein>
    <recommendedName>
        <fullName evidence="5">HEPN domain-containing protein</fullName>
    </recommendedName>
</protein>
<dbReference type="InterPro" id="IPR054280">
    <property type="entry name" value="DUF7014"/>
</dbReference>